<evidence type="ECO:0000256" key="2">
    <source>
        <dbReference type="ARBA" id="ARBA00004496"/>
    </source>
</evidence>
<dbReference type="InterPro" id="IPR029404">
    <property type="entry name" value="CDIN1"/>
</dbReference>
<dbReference type="AlphaFoldDB" id="A0AAV2P6Q4"/>
<evidence type="ECO:0000256" key="4">
    <source>
        <dbReference type="ARBA" id="ARBA00023242"/>
    </source>
</evidence>
<proteinExistence type="predicted"/>
<accession>A0AAV2P6Q4</accession>
<dbReference type="Pfam" id="PF14811">
    <property type="entry name" value="TPD"/>
    <property type="match status" value="1"/>
</dbReference>
<reference evidence="6" key="1">
    <citation type="submission" date="2024-04" db="EMBL/GenBank/DDBJ databases">
        <authorList>
            <consortium name="Molecular Ecology Group"/>
        </authorList>
    </citation>
    <scope>NUCLEOTIDE SEQUENCE</scope>
</reference>
<keyword evidence="4" id="KW-0539">Nucleus</keyword>
<protein>
    <recommendedName>
        <fullName evidence="5">CDAN1-interacting nuclease 1</fullName>
    </recommendedName>
</protein>
<gene>
    <name evidence="6" type="ORF">LPLAT_LOCUS12653</name>
</gene>
<evidence type="ECO:0000256" key="5">
    <source>
        <dbReference type="ARBA" id="ARBA00023480"/>
    </source>
</evidence>
<name>A0AAV2P6Q4_9HYME</name>
<dbReference type="EMBL" id="OZ034830">
    <property type="protein sequence ID" value="CAL1687446.1"/>
    <property type="molecule type" value="Genomic_DNA"/>
</dbReference>
<dbReference type="GO" id="GO:0005737">
    <property type="term" value="C:cytoplasm"/>
    <property type="evidence" value="ECO:0007669"/>
    <property type="project" value="UniProtKB-SubCell"/>
</dbReference>
<sequence length="284" mass="32942">MMKTEMYNDITTTIRNFRGLSKDCAKMLKEKYNDIHSNTLYSILSLEIQQKMKVNHMKLFGNNKSYYDSYLEAVQNREPTGILLRIAKDIDAAPALLARNVLEKYCMCHNANVSKNVITKLFKDTTLIGDKDLAYEIYLCILYDDLYGPIADAMGICIGQEYEIKLQDCLIQRNIAFRNEEHLRLRGYDKTPDIKLEVPIAVNGCVINWIESKARFGNVEVHQKYIKEQFLSYWNRFGSGLVIYWFGFLESLNKSTEKKFIIMNHFPESITYMDPACIKPANST</sequence>
<keyword evidence="7" id="KW-1185">Reference proteome</keyword>
<keyword evidence="3" id="KW-0963">Cytoplasm</keyword>
<organism evidence="6 7">
    <name type="scientific">Lasius platythorax</name>
    <dbReference type="NCBI Taxonomy" id="488582"/>
    <lineage>
        <taxon>Eukaryota</taxon>
        <taxon>Metazoa</taxon>
        <taxon>Ecdysozoa</taxon>
        <taxon>Arthropoda</taxon>
        <taxon>Hexapoda</taxon>
        <taxon>Insecta</taxon>
        <taxon>Pterygota</taxon>
        <taxon>Neoptera</taxon>
        <taxon>Endopterygota</taxon>
        <taxon>Hymenoptera</taxon>
        <taxon>Apocrita</taxon>
        <taxon>Aculeata</taxon>
        <taxon>Formicoidea</taxon>
        <taxon>Formicidae</taxon>
        <taxon>Formicinae</taxon>
        <taxon>Lasius</taxon>
        <taxon>Lasius</taxon>
    </lineage>
</organism>
<evidence type="ECO:0000256" key="1">
    <source>
        <dbReference type="ARBA" id="ARBA00004123"/>
    </source>
</evidence>
<evidence type="ECO:0000313" key="7">
    <source>
        <dbReference type="Proteomes" id="UP001497644"/>
    </source>
</evidence>
<dbReference type="GO" id="GO:0005634">
    <property type="term" value="C:nucleus"/>
    <property type="evidence" value="ECO:0007669"/>
    <property type="project" value="UniProtKB-SubCell"/>
</dbReference>
<dbReference type="Proteomes" id="UP001497644">
    <property type="component" value="Chromosome 7"/>
</dbReference>
<dbReference type="PANTHER" id="PTHR31661">
    <property type="entry name" value="SIMILAR TO CDNA SEQUENCE BC052040"/>
    <property type="match status" value="1"/>
</dbReference>
<dbReference type="PANTHER" id="PTHR31661:SF1">
    <property type="entry name" value="CDAN1-INTERACTING NUCLEASE 1"/>
    <property type="match status" value="1"/>
</dbReference>
<evidence type="ECO:0000256" key="3">
    <source>
        <dbReference type="ARBA" id="ARBA00022490"/>
    </source>
</evidence>
<evidence type="ECO:0000313" key="6">
    <source>
        <dbReference type="EMBL" id="CAL1687446.1"/>
    </source>
</evidence>
<comment type="subcellular location">
    <subcellularLocation>
        <location evidence="2">Cytoplasm</location>
    </subcellularLocation>
    <subcellularLocation>
        <location evidence="1">Nucleus</location>
    </subcellularLocation>
</comment>